<accession>A0A4P9Z8E4</accession>
<gene>
    <name evidence="1" type="ORF">METBISCDRAFT_28790</name>
</gene>
<keyword evidence="2" id="KW-1185">Reference proteome</keyword>
<protein>
    <submittedName>
        <fullName evidence="1">Uncharacterized protein</fullName>
    </submittedName>
</protein>
<evidence type="ECO:0000313" key="2">
    <source>
        <dbReference type="Proteomes" id="UP000268321"/>
    </source>
</evidence>
<dbReference type="EMBL" id="ML004595">
    <property type="protein sequence ID" value="RKP28778.1"/>
    <property type="molecule type" value="Genomic_DNA"/>
</dbReference>
<dbReference type="Proteomes" id="UP000268321">
    <property type="component" value="Unassembled WGS sequence"/>
</dbReference>
<organism evidence="1 2">
    <name type="scientific">Metschnikowia bicuspidata</name>
    <dbReference type="NCBI Taxonomy" id="27322"/>
    <lineage>
        <taxon>Eukaryota</taxon>
        <taxon>Fungi</taxon>
        <taxon>Dikarya</taxon>
        <taxon>Ascomycota</taxon>
        <taxon>Saccharomycotina</taxon>
        <taxon>Pichiomycetes</taxon>
        <taxon>Metschnikowiaceae</taxon>
        <taxon>Metschnikowia</taxon>
    </lineage>
</organism>
<proteinExistence type="predicted"/>
<reference evidence="2" key="1">
    <citation type="journal article" date="2018" name="Nat. Microbiol.">
        <title>Leveraging single-cell genomics to expand the fungal tree of life.</title>
        <authorList>
            <person name="Ahrendt S.R."/>
            <person name="Quandt C.A."/>
            <person name="Ciobanu D."/>
            <person name="Clum A."/>
            <person name="Salamov A."/>
            <person name="Andreopoulos B."/>
            <person name="Cheng J.F."/>
            <person name="Woyke T."/>
            <person name="Pelin A."/>
            <person name="Henrissat B."/>
            <person name="Reynolds N.K."/>
            <person name="Benny G.L."/>
            <person name="Smith M.E."/>
            <person name="James T.Y."/>
            <person name="Grigoriev I.V."/>
        </authorList>
    </citation>
    <scope>NUCLEOTIDE SEQUENCE [LARGE SCALE GENOMIC DNA]</scope>
    <source>
        <strain evidence="2">Baker2002</strain>
    </source>
</reference>
<evidence type="ECO:0000313" key="1">
    <source>
        <dbReference type="EMBL" id="RKP28778.1"/>
    </source>
</evidence>
<name>A0A4P9Z8E4_9ASCO</name>
<sequence length="79" mass="8527">MDPKKDLSEIVSKGLNRNVPSSFLDTLLRLYHLNTSKDQFSDAVGALGISADLAQTVYVFINDNIDALEKGAVLAGETT</sequence>
<dbReference type="AlphaFoldDB" id="A0A4P9Z8E4"/>